<dbReference type="KEGG" id="hezz:EO776_16275"/>
<sequence length="104" mass="11624">MTATDADLLHSLALAVPTRDRQSDVVAVVEGIPAVTSLIDKAVERMDRLSDDINYVTTHSEKQARPTRKMFDMAEGSRPISTRPDRDFDQLNRVSVALSLRFSH</sequence>
<gene>
    <name evidence="1" type="ORF">EO776_16275</name>
</gene>
<evidence type="ECO:0000313" key="1">
    <source>
        <dbReference type="EMBL" id="QAY21543.1"/>
    </source>
</evidence>
<name>A0A256KM42_HALEZ</name>
<evidence type="ECO:0000313" key="2">
    <source>
        <dbReference type="Proteomes" id="UP000293073"/>
    </source>
</evidence>
<keyword evidence="1" id="KW-0614">Plasmid</keyword>
<dbReference type="EMBL" id="CP034941">
    <property type="protein sequence ID" value="QAY21543.1"/>
    <property type="molecule type" value="Genomic_DNA"/>
</dbReference>
<proteinExistence type="predicted"/>
<dbReference type="Proteomes" id="UP000293073">
    <property type="component" value="Plasmid megaplasmid"/>
</dbReference>
<dbReference type="GeneID" id="301361405"/>
<accession>A0A256KM42</accession>
<geneLocation type="plasmid" evidence="2">
    <name>megaPlasmid</name>
</geneLocation>
<dbReference type="AlphaFoldDB" id="A0A256KM42"/>
<protein>
    <submittedName>
        <fullName evidence="1">Uncharacterized protein</fullName>
    </submittedName>
</protein>
<reference evidence="2" key="1">
    <citation type="submission" date="2019-01" db="EMBL/GenBank/DDBJ databases">
        <title>Complete genome of Halorubrum ezzemoulense strain FB21.</title>
        <authorList>
            <person name="Feng Y."/>
            <person name="Louyakis A.S."/>
            <person name="Papke R.T."/>
            <person name="Gogarten J.P."/>
        </authorList>
    </citation>
    <scope>NUCLEOTIDE SEQUENCE [LARGE SCALE GENOMIC DNA]</scope>
    <source>
        <strain evidence="2">Fb21</strain>
        <plasmid evidence="2">megaPlasmid</plasmid>
    </source>
</reference>
<dbReference type="RefSeq" id="WP_094520147.1">
    <property type="nucleotide sequence ID" value="NZ_CP034941.1"/>
</dbReference>
<organism evidence="1 2">
    <name type="scientific">Halorubrum ezzemoulense</name>
    <name type="common">Halorubrum chaoviator</name>
    <dbReference type="NCBI Taxonomy" id="337243"/>
    <lineage>
        <taxon>Archaea</taxon>
        <taxon>Methanobacteriati</taxon>
        <taxon>Methanobacteriota</taxon>
        <taxon>Stenosarchaea group</taxon>
        <taxon>Halobacteria</taxon>
        <taxon>Halobacteriales</taxon>
        <taxon>Haloferacaceae</taxon>
        <taxon>Halorubrum</taxon>
    </lineage>
</organism>